<protein>
    <recommendedName>
        <fullName evidence="3">Anti-FlhC(2)FlhD(4) factor YdiV</fullName>
    </recommendedName>
</protein>
<gene>
    <name evidence="5" type="ORF">RK55_005460</name>
</gene>
<accession>A0A1J6Z3Y2</accession>
<dbReference type="EMBL" id="JWSP02000004">
    <property type="protein sequence ID" value="PNO32692.1"/>
    <property type="molecule type" value="Genomic_DNA"/>
</dbReference>
<dbReference type="PROSITE" id="PS50883">
    <property type="entry name" value="EAL"/>
    <property type="match status" value="1"/>
</dbReference>
<dbReference type="InterPro" id="IPR035919">
    <property type="entry name" value="EAL_sf"/>
</dbReference>
<sequence>MNSQVNILQGIIEKQFIPYIQPVIDAETERLIGGEVLMRWRKSDKEILTPEKFLQEAECTGLIIRMTCDLLEDIMDKMLPLFINKKICYKFHIAININPGLLNNSDFISKCINFMNVFPEKKMILILEITEREKVLYSKNEEENIKRLRAHGIKISLDDFGTGYSSYVYLQQFPVDFIKIDQIFVHKIGIDENTEFIISNIISLGRKLKLKFIAEGVETFEQADYLKDVGIHYLQGYVFGRPVSINEFIENF</sequence>
<feature type="domain" description="EAL" evidence="4">
    <location>
        <begin position="1"/>
        <end position="252"/>
    </location>
</feature>
<evidence type="ECO:0000256" key="3">
    <source>
        <dbReference type="ARBA" id="ARBA00018009"/>
    </source>
</evidence>
<dbReference type="InterPro" id="IPR050706">
    <property type="entry name" value="Cyclic-di-GMP_PDE-like"/>
</dbReference>
<dbReference type="SUPFAM" id="SSF141868">
    <property type="entry name" value="EAL domain-like"/>
    <property type="match status" value="1"/>
</dbReference>
<reference evidence="6" key="1">
    <citation type="submission" date="2017-12" db="EMBL/GenBank/DDBJ databases">
        <title>FDA dAtabase for Regulatory Grade micrObial Sequences (FDA-ARGOS): Supporting development and validation of Infectious Disease Dx tests.</title>
        <authorList>
            <person name="Sichtig H."/>
            <person name="Tallon L."/>
            <person name="Sadzewicz L."/>
            <person name="Sengamalay N."/>
            <person name="Nagaraj S."/>
            <person name="Vavikolanu K."/>
            <person name="Aluvathingal J."/>
            <person name="Nadendla S."/>
            <person name="Pirone D.C."/>
            <person name="Hoffman M."/>
            <person name="Muruvanda T."/>
            <person name="Allard M."/>
            <person name="Evans P."/>
        </authorList>
    </citation>
    <scope>NUCLEOTIDE SEQUENCE [LARGE SCALE GENOMIC DNA]</scope>
    <source>
        <strain evidence="6">FDAARGOS_55</strain>
    </source>
</reference>
<dbReference type="GO" id="GO:0071111">
    <property type="term" value="F:cyclic-guanylate-specific phosphodiesterase activity"/>
    <property type="evidence" value="ECO:0007669"/>
    <property type="project" value="InterPro"/>
</dbReference>
<dbReference type="AlphaFoldDB" id="A0A1J6Z3Y2"/>
<evidence type="ECO:0000259" key="4">
    <source>
        <dbReference type="PROSITE" id="PS50883"/>
    </source>
</evidence>
<dbReference type="CDD" id="cd01948">
    <property type="entry name" value="EAL"/>
    <property type="match status" value="1"/>
</dbReference>
<proteinExistence type="inferred from homology"/>
<dbReference type="Gene3D" id="3.20.20.450">
    <property type="entry name" value="EAL domain"/>
    <property type="match status" value="1"/>
</dbReference>
<dbReference type="STRING" id="523831.SEHO0A_04162"/>
<dbReference type="SMART" id="SM00052">
    <property type="entry name" value="EAL"/>
    <property type="match status" value="1"/>
</dbReference>
<dbReference type="Proteomes" id="UP000236163">
    <property type="component" value="Unassembled WGS sequence"/>
</dbReference>
<dbReference type="PANTHER" id="PTHR33121">
    <property type="entry name" value="CYCLIC DI-GMP PHOSPHODIESTERASE PDEF"/>
    <property type="match status" value="1"/>
</dbReference>
<dbReference type="PANTHER" id="PTHR33121:SF80">
    <property type="entry name" value="CYCLIC DI-GMP PHOSPHODIESTERASE PDEL"/>
    <property type="match status" value="1"/>
</dbReference>
<dbReference type="Pfam" id="PF00563">
    <property type="entry name" value="EAL"/>
    <property type="match status" value="1"/>
</dbReference>
<organism evidence="5 6">
    <name type="scientific">Salmonella enterica subsp. houtenae serovar 50:g,z51:-</name>
    <dbReference type="NCBI Taxonomy" id="1173947"/>
    <lineage>
        <taxon>Bacteria</taxon>
        <taxon>Pseudomonadati</taxon>
        <taxon>Pseudomonadota</taxon>
        <taxon>Gammaproteobacteria</taxon>
        <taxon>Enterobacterales</taxon>
        <taxon>Enterobacteriaceae</taxon>
        <taxon>Salmonella</taxon>
    </lineage>
</organism>
<comment type="caution">
    <text evidence="5">The sequence shown here is derived from an EMBL/GenBank/DDBJ whole genome shotgun (WGS) entry which is preliminary data.</text>
</comment>
<evidence type="ECO:0000256" key="1">
    <source>
        <dbReference type="ARBA" id="ARBA00010927"/>
    </source>
</evidence>
<evidence type="ECO:0000313" key="5">
    <source>
        <dbReference type="EMBL" id="PNO32692.1"/>
    </source>
</evidence>
<name>A0A1J6Z3Y2_SALHO</name>
<comment type="subunit">
    <text evidence="2">Interacts with FlhD in the FlhC(2)FlhD(4) heterohexamer, inhibiting its ability to activate transcription.</text>
</comment>
<evidence type="ECO:0000313" key="6">
    <source>
        <dbReference type="Proteomes" id="UP000236163"/>
    </source>
</evidence>
<comment type="similarity">
    <text evidence="1">Belongs to the YdiV family.</text>
</comment>
<evidence type="ECO:0000256" key="2">
    <source>
        <dbReference type="ARBA" id="ARBA00011576"/>
    </source>
</evidence>
<dbReference type="InterPro" id="IPR001633">
    <property type="entry name" value="EAL_dom"/>
</dbReference>